<gene>
    <name evidence="2" type="ORF">WT56_01150</name>
</gene>
<dbReference type="EMBL" id="LPJR01000067">
    <property type="protein sequence ID" value="KWF22855.1"/>
    <property type="molecule type" value="Genomic_DNA"/>
</dbReference>
<evidence type="ECO:0000256" key="1">
    <source>
        <dbReference type="SAM" id="MobiDB-lite"/>
    </source>
</evidence>
<feature type="compositionally biased region" description="Acidic residues" evidence="1">
    <location>
        <begin position="67"/>
        <end position="77"/>
    </location>
</feature>
<comment type="caution">
    <text evidence="2">The sequence shown here is derived from an EMBL/GenBank/DDBJ whole genome shotgun (WGS) entry which is preliminary data.</text>
</comment>
<protein>
    <submittedName>
        <fullName evidence="2">Uncharacterized protein</fullName>
    </submittedName>
</protein>
<dbReference type="Proteomes" id="UP000062912">
    <property type="component" value="Unassembled WGS sequence"/>
</dbReference>
<sequence>MNAVSNGRKTKEQEPANGGGRRTVAPTRTRVRATPAHAARRQPERGSAGPVTTPRGGESGEPHWEDDSGEMPPEEWS</sequence>
<name>A0A132EB84_9BURK</name>
<feature type="region of interest" description="Disordered" evidence="1">
    <location>
        <begin position="1"/>
        <end position="77"/>
    </location>
</feature>
<evidence type="ECO:0000313" key="2">
    <source>
        <dbReference type="EMBL" id="KWF22855.1"/>
    </source>
</evidence>
<reference evidence="2 3" key="1">
    <citation type="submission" date="2015-11" db="EMBL/GenBank/DDBJ databases">
        <title>Expanding the genomic diversity of Burkholderia species for the development of highly accurate diagnostics.</title>
        <authorList>
            <person name="Sahl J."/>
            <person name="Keim P."/>
            <person name="Wagner D."/>
        </authorList>
    </citation>
    <scope>NUCLEOTIDE SEQUENCE [LARGE SCALE GENOMIC DNA]</scope>
    <source>
        <strain evidence="2 3">MSMB368WGS</strain>
    </source>
</reference>
<proteinExistence type="predicted"/>
<dbReference type="AlphaFoldDB" id="A0A132EB84"/>
<organism evidence="2 3">
    <name type="scientific">Burkholderia pseudomultivorans</name>
    <dbReference type="NCBI Taxonomy" id="1207504"/>
    <lineage>
        <taxon>Bacteria</taxon>
        <taxon>Pseudomonadati</taxon>
        <taxon>Pseudomonadota</taxon>
        <taxon>Betaproteobacteria</taxon>
        <taxon>Burkholderiales</taxon>
        <taxon>Burkholderiaceae</taxon>
        <taxon>Burkholderia</taxon>
        <taxon>Burkholderia cepacia complex</taxon>
    </lineage>
</organism>
<feature type="compositionally biased region" description="Low complexity" evidence="1">
    <location>
        <begin position="22"/>
        <end position="37"/>
    </location>
</feature>
<evidence type="ECO:0000313" key="3">
    <source>
        <dbReference type="Proteomes" id="UP000062912"/>
    </source>
</evidence>
<dbReference type="OrthoDB" id="9035650at2"/>
<accession>A0A132EB84</accession>